<dbReference type="GO" id="GO:0000981">
    <property type="term" value="F:DNA-binding transcription factor activity, RNA polymerase II-specific"/>
    <property type="evidence" value="ECO:0007669"/>
    <property type="project" value="TreeGrafter"/>
</dbReference>
<evidence type="ECO:0000313" key="8">
    <source>
        <dbReference type="EMBL" id="KAK5107991.1"/>
    </source>
</evidence>
<evidence type="ECO:0000256" key="2">
    <source>
        <dbReference type="ARBA" id="ARBA00022737"/>
    </source>
</evidence>
<dbReference type="PANTHER" id="PTHR19818:SF159">
    <property type="entry name" value="C2H2-TYPE DOMAIN-CONTAINING PROTEIN"/>
    <property type="match status" value="1"/>
</dbReference>
<dbReference type="GO" id="GO:0005634">
    <property type="term" value="C:nucleus"/>
    <property type="evidence" value="ECO:0007669"/>
    <property type="project" value="UniProtKB-ARBA"/>
</dbReference>
<dbReference type="GO" id="GO:0045944">
    <property type="term" value="P:positive regulation of transcription by RNA polymerase II"/>
    <property type="evidence" value="ECO:0007669"/>
    <property type="project" value="UniProtKB-ARBA"/>
</dbReference>
<evidence type="ECO:0000259" key="7">
    <source>
        <dbReference type="PROSITE" id="PS50157"/>
    </source>
</evidence>
<sequence>MARQRSNASASSSTSKTTKSQRLSTITEFRCQECHQHFLTMGALAHHMRNVYGLRTLHCEDEKCEKVFFYRKDLTRHQNDGHSEERPWRCADRNCAYAIKGFKRKDQLGRHERGKEACPKALPAGAVISTARRLEF</sequence>
<evidence type="ECO:0000256" key="3">
    <source>
        <dbReference type="ARBA" id="ARBA00022771"/>
    </source>
</evidence>
<dbReference type="PROSITE" id="PS00028">
    <property type="entry name" value="ZINC_FINGER_C2H2_1"/>
    <property type="match status" value="1"/>
</dbReference>
<dbReference type="SMART" id="SM00355">
    <property type="entry name" value="ZnF_C2H2"/>
    <property type="match status" value="2"/>
</dbReference>
<dbReference type="Pfam" id="PF00096">
    <property type="entry name" value="zf-C2H2"/>
    <property type="match status" value="1"/>
</dbReference>
<keyword evidence="1" id="KW-0479">Metal-binding</keyword>
<reference evidence="8" key="1">
    <citation type="submission" date="2023-08" db="EMBL/GenBank/DDBJ databases">
        <title>Black Yeasts Isolated from many extreme environments.</title>
        <authorList>
            <person name="Coleine C."/>
            <person name="Stajich J.E."/>
            <person name="Selbmann L."/>
        </authorList>
    </citation>
    <scope>NUCLEOTIDE SEQUENCE</scope>
    <source>
        <strain evidence="8">CCFEE 5401</strain>
    </source>
</reference>
<name>A0AAN7YCF3_9PEZI</name>
<feature type="domain" description="C2H2-type" evidence="7">
    <location>
        <begin position="29"/>
        <end position="56"/>
    </location>
</feature>
<dbReference type="Proteomes" id="UP001310890">
    <property type="component" value="Unassembled WGS sequence"/>
</dbReference>
<dbReference type="EMBL" id="JAVRRL010000099">
    <property type="protein sequence ID" value="KAK5107991.1"/>
    <property type="molecule type" value="Genomic_DNA"/>
</dbReference>
<evidence type="ECO:0000256" key="4">
    <source>
        <dbReference type="ARBA" id="ARBA00022833"/>
    </source>
</evidence>
<proteinExistence type="predicted"/>
<organism evidence="8 9">
    <name type="scientific">Meristemomyces frigidus</name>
    <dbReference type="NCBI Taxonomy" id="1508187"/>
    <lineage>
        <taxon>Eukaryota</taxon>
        <taxon>Fungi</taxon>
        <taxon>Dikarya</taxon>
        <taxon>Ascomycota</taxon>
        <taxon>Pezizomycotina</taxon>
        <taxon>Dothideomycetes</taxon>
        <taxon>Dothideomycetidae</taxon>
        <taxon>Mycosphaerellales</taxon>
        <taxon>Teratosphaeriaceae</taxon>
        <taxon>Meristemomyces</taxon>
    </lineage>
</organism>
<gene>
    <name evidence="8" type="ORF">LTR62_008885</name>
</gene>
<protein>
    <recommendedName>
        <fullName evidence="7">C2H2-type domain-containing protein</fullName>
    </recommendedName>
</protein>
<dbReference type="GO" id="GO:0000978">
    <property type="term" value="F:RNA polymerase II cis-regulatory region sequence-specific DNA binding"/>
    <property type="evidence" value="ECO:0007669"/>
    <property type="project" value="TreeGrafter"/>
</dbReference>
<feature type="region of interest" description="Disordered" evidence="6">
    <location>
        <begin position="1"/>
        <end position="21"/>
    </location>
</feature>
<evidence type="ECO:0000256" key="5">
    <source>
        <dbReference type="PROSITE-ProRule" id="PRU00042"/>
    </source>
</evidence>
<dbReference type="GO" id="GO:0008270">
    <property type="term" value="F:zinc ion binding"/>
    <property type="evidence" value="ECO:0007669"/>
    <property type="project" value="UniProtKB-KW"/>
</dbReference>
<feature type="domain" description="C2H2-type" evidence="7">
    <location>
        <begin position="57"/>
        <end position="87"/>
    </location>
</feature>
<keyword evidence="4" id="KW-0862">Zinc</keyword>
<keyword evidence="3 5" id="KW-0863">Zinc-finger</keyword>
<dbReference type="SUPFAM" id="SSF57667">
    <property type="entry name" value="beta-beta-alpha zinc fingers"/>
    <property type="match status" value="1"/>
</dbReference>
<dbReference type="InterPro" id="IPR050329">
    <property type="entry name" value="GLI_C2H2-zinc-finger"/>
</dbReference>
<accession>A0AAN7YCF3</accession>
<comment type="caution">
    <text evidence="8">The sequence shown here is derived from an EMBL/GenBank/DDBJ whole genome shotgun (WGS) entry which is preliminary data.</text>
</comment>
<evidence type="ECO:0000256" key="6">
    <source>
        <dbReference type="SAM" id="MobiDB-lite"/>
    </source>
</evidence>
<evidence type="ECO:0000313" key="9">
    <source>
        <dbReference type="Proteomes" id="UP001310890"/>
    </source>
</evidence>
<dbReference type="InterPro" id="IPR036236">
    <property type="entry name" value="Znf_C2H2_sf"/>
</dbReference>
<dbReference type="AlphaFoldDB" id="A0AAN7YCF3"/>
<keyword evidence="2" id="KW-0677">Repeat</keyword>
<evidence type="ECO:0000256" key="1">
    <source>
        <dbReference type="ARBA" id="ARBA00022723"/>
    </source>
</evidence>
<dbReference type="PANTHER" id="PTHR19818">
    <property type="entry name" value="ZINC FINGER PROTEIN ZIC AND GLI"/>
    <property type="match status" value="1"/>
</dbReference>
<dbReference type="Gene3D" id="3.30.160.60">
    <property type="entry name" value="Classic Zinc Finger"/>
    <property type="match status" value="1"/>
</dbReference>
<dbReference type="InterPro" id="IPR013087">
    <property type="entry name" value="Znf_C2H2_type"/>
</dbReference>
<dbReference type="PROSITE" id="PS50157">
    <property type="entry name" value="ZINC_FINGER_C2H2_2"/>
    <property type="match status" value="2"/>
</dbReference>